<keyword evidence="12" id="KW-1185">Reference proteome</keyword>
<dbReference type="GO" id="GO:0009653">
    <property type="term" value="P:anatomical structure morphogenesis"/>
    <property type="evidence" value="ECO:0007669"/>
    <property type="project" value="TreeGrafter"/>
</dbReference>
<feature type="domain" description="Calx-beta" evidence="10">
    <location>
        <begin position="1913"/>
        <end position="2014"/>
    </location>
</feature>
<dbReference type="PANTHER" id="PTHR45739">
    <property type="entry name" value="MATRIX PROTEIN, PUTATIVE-RELATED"/>
    <property type="match status" value="1"/>
</dbReference>
<feature type="domain" description="Calx-beta" evidence="10">
    <location>
        <begin position="2152"/>
        <end position="2259"/>
    </location>
</feature>
<dbReference type="InterPro" id="IPR039005">
    <property type="entry name" value="CSPG_rpt"/>
</dbReference>
<dbReference type="OrthoDB" id="430044at2759"/>
<feature type="repeat" description="CSPG" evidence="8">
    <location>
        <begin position="1111"/>
        <end position="1203"/>
    </location>
</feature>
<comment type="caution">
    <text evidence="11">The sequence shown here is derived from an EMBL/GenBank/DDBJ whole genome shotgun (WGS) entry which is preliminary data.</text>
</comment>
<evidence type="ECO:0000256" key="3">
    <source>
        <dbReference type="ARBA" id="ARBA00022729"/>
    </source>
</evidence>
<feature type="repeat" description="CSPG" evidence="8">
    <location>
        <begin position="992"/>
        <end position="1083"/>
    </location>
</feature>
<comment type="similarity">
    <text evidence="1">Belongs to the FRAS1 family.</text>
</comment>
<feature type="domain" description="Calx-beta" evidence="10">
    <location>
        <begin position="2027"/>
        <end position="2138"/>
    </location>
</feature>
<dbReference type="EMBL" id="JAGFMF010011634">
    <property type="protein sequence ID" value="KAG8518377.1"/>
    <property type="molecule type" value="Genomic_DNA"/>
</dbReference>
<evidence type="ECO:0000256" key="9">
    <source>
        <dbReference type="SAM" id="MobiDB-lite"/>
    </source>
</evidence>
<dbReference type="PANTHER" id="PTHR45739:SF5">
    <property type="entry name" value="FRAS1-RELATED EXTRACELLULAR MATRIX PROTEIN 3"/>
    <property type="match status" value="1"/>
</dbReference>
<feature type="repeat" description="CSPG" evidence="8">
    <location>
        <begin position="1355"/>
        <end position="1448"/>
    </location>
</feature>
<feature type="repeat" description="CSPG" evidence="8">
    <location>
        <begin position="1813"/>
        <end position="1908"/>
    </location>
</feature>
<organism evidence="11 12">
    <name type="scientific">Galemys pyrenaicus</name>
    <name type="common">Iberian desman</name>
    <name type="synonym">Pyrenean desman</name>
    <dbReference type="NCBI Taxonomy" id="202257"/>
    <lineage>
        <taxon>Eukaryota</taxon>
        <taxon>Metazoa</taxon>
        <taxon>Chordata</taxon>
        <taxon>Craniata</taxon>
        <taxon>Vertebrata</taxon>
        <taxon>Euteleostomi</taxon>
        <taxon>Mammalia</taxon>
        <taxon>Eutheria</taxon>
        <taxon>Laurasiatheria</taxon>
        <taxon>Eulipotyphla</taxon>
        <taxon>Talpidae</taxon>
        <taxon>Galemys</taxon>
    </lineage>
</organism>
<feature type="region of interest" description="Disordered" evidence="9">
    <location>
        <begin position="169"/>
        <end position="200"/>
    </location>
</feature>
<evidence type="ECO:0000256" key="2">
    <source>
        <dbReference type="ARBA" id="ARBA00022723"/>
    </source>
</evidence>
<dbReference type="SUPFAM" id="SSF141072">
    <property type="entry name" value="CalX-like"/>
    <property type="match status" value="3"/>
</dbReference>
<dbReference type="SMART" id="SM00237">
    <property type="entry name" value="Calx_beta"/>
    <property type="match status" value="3"/>
</dbReference>
<feature type="repeat" description="CSPG" evidence="8">
    <location>
        <begin position="1700"/>
        <end position="1789"/>
    </location>
</feature>
<evidence type="ECO:0000256" key="8">
    <source>
        <dbReference type="PROSITE-ProRule" id="PRU01201"/>
    </source>
</evidence>
<keyword evidence="2" id="KW-0479">Metal-binding</keyword>
<dbReference type="GO" id="GO:0046872">
    <property type="term" value="F:metal ion binding"/>
    <property type="evidence" value="ECO:0007669"/>
    <property type="project" value="UniProtKB-KW"/>
</dbReference>
<feature type="repeat" description="CSPG" evidence="8">
    <location>
        <begin position="1469"/>
        <end position="1567"/>
    </location>
</feature>
<dbReference type="PROSITE" id="PS51854">
    <property type="entry name" value="CSPG"/>
    <property type="match status" value="11"/>
</dbReference>
<feature type="repeat" description="CSPG" evidence="8">
    <location>
        <begin position="866"/>
        <end position="971"/>
    </location>
</feature>
<dbReference type="GO" id="GO:0007154">
    <property type="term" value="P:cell communication"/>
    <property type="evidence" value="ECO:0007669"/>
    <property type="project" value="InterPro"/>
</dbReference>
<feature type="compositionally biased region" description="Basic and acidic residues" evidence="9">
    <location>
        <begin position="60"/>
        <end position="77"/>
    </location>
</feature>
<keyword evidence="4" id="KW-0677">Repeat</keyword>
<feature type="compositionally biased region" description="Acidic residues" evidence="9">
    <location>
        <begin position="752"/>
        <end position="761"/>
    </location>
</feature>
<proteinExistence type="inferred from homology"/>
<dbReference type="Proteomes" id="UP000700334">
    <property type="component" value="Unassembled WGS sequence"/>
</dbReference>
<evidence type="ECO:0000259" key="10">
    <source>
        <dbReference type="SMART" id="SM00237"/>
    </source>
</evidence>
<feature type="repeat" description="CSPG" evidence="8">
    <location>
        <begin position="497"/>
        <end position="600"/>
    </location>
</feature>
<feature type="repeat" description="CSPG" evidence="8">
    <location>
        <begin position="1232"/>
        <end position="1334"/>
    </location>
</feature>
<dbReference type="GO" id="GO:0016020">
    <property type="term" value="C:membrane"/>
    <property type="evidence" value="ECO:0007669"/>
    <property type="project" value="InterPro"/>
</dbReference>
<reference evidence="11" key="1">
    <citation type="journal article" date="2021" name="Evol. Appl.">
        <title>The genome of the Pyrenean desman and the effects of bottlenecks and inbreeding on the genomic landscape of an endangered species.</title>
        <authorList>
            <person name="Escoda L."/>
            <person name="Castresana J."/>
        </authorList>
    </citation>
    <scope>NUCLEOTIDE SEQUENCE</scope>
    <source>
        <strain evidence="11">IBE-C5619</strain>
    </source>
</reference>
<evidence type="ECO:0000256" key="1">
    <source>
        <dbReference type="ARBA" id="ARBA00005529"/>
    </source>
</evidence>
<sequence length="2287" mass="249572">MPTLECSQHRRCGSEPDADDILVISRMTEETQPSLSLEHGTYLCPLCMSYPSGQAKHRKQSQDAERFSRKSEIKDEGTGEGNTGSVRVEGCTDLAVISAAFVILSIAAGTSASLISSPEGPRSRSRRRLRRSSCQEGPGGGLAALHSCQLRAAAARSAVRARLGWTPAAGTCGRQARSDRGRPGQPARGPMAGTRRRRAGTPRPLAAALACLLLSCAGLQAQVPGPGAEPPRALYRLAPGALGGGPDGPRVPIASPGLRVPAGRSLWLDPLRDLVIRVRPGDRCEVTVLDAPPRRPGALSPRRFPCAFGPRQVQYTHFGSRGPGRARVRLQLRYDAPTYTLALPFALAVDVVLSQPALVTRNRPLAVDRLRGRSHAIDSGVLDFALPEPEIRAAHRCRLTPLPPEGGRLPKYGHLVDAAGAPLPRGQSVDCEAFVRAGVRYQHTAGTPSPDRDYVPLVAELLGPLDKGAGPTEALLLREHFQLQVRIHQGAQNTAPRPSAAAQMMLEVDQFQLTALTAEALAAEDLESDSEDLVFHLLRAPSSTPERPGGRGYLVSTDDPLGPPVSFFTQRELRELKIAYQPPTEEPDEDRLFQLDLQVEDGEGATSTPFAFVVLVKAMDAAAPISDKDNLEEVEVTVVAGLRHGQLVVLGAPDGCRHFTPADLAAGRVVYRHDGSDTSSDNVVFRMEDGRHQVQFLFPVSIIPVDDEPPTVDANTGLSVTEGQVVRITPFVLSATDADSEDSTIHFVLEDQPSEGAEEAPEWPRAPGSTRPGQPLGQMLLRQAEPPLFPEDWVYVEKEGLYEKAVTEWLQQDIIRGRLFFRHLGPHSPQSVTAQLTFRVHDDHDPPNLSPQHFFPIKVQPLDLQSPELFPGTTLEMTVQQYQLTHFQQDSLRYSDRVSDSQSLRYTLLTAPTDTDSNCQVPAGEIVFTDSPDTPILHFTQAQVNYRKVAYQPPRKLGIVPRVVQFTYRVEDAAGNSVPGTFTLFLKPVHDQPPEVTNRGLAVPEGACIPLSSKELAVTDPDTDLDHIVFVLLGGPQHGHLQYLKRSMAPGDSFRQADLDHGRVSYQHHRGQSARDALHLQVSDGVHQVPITVQIAVRLAVNDRGPRVPSAGSALLQVSAEVLENRATEITMGTMHYKKKGTGHLALSFTVEDTPKLGTLLVNGVPTERFTQEDLISGAVVYAHAGGELGLQQQRDAFSLVLSENSYQWVVGDRRVERVQVQVAVLPVDNVAPKVLVGEPYVVDEGGKSPLTLQHLSVDDTDTPPDEVLCTITSQPASGYLENVAPAPGSQESRAGNPISAFSVRDIRMRRINYVQSIHKGVEPQEDQFAVSCSDGVNSSPRVRFPIVILPTNDERPELSARGFVVLEGLSLVIDTPLLDAADADSPPNDLRFQLTALPRHGRVLRQLATGSRPVRRFSFRDIQEASTIVYEHDDSETTEDSFEVWLSDGKHAVRRTVPIAVILVDDETPTLAVNDGLDVQAGHAEVITSRILKATDLDSDDKGLSFVLRSAPQQGLLQRLKKPGGTVRDNFTVGMNFTQEEIDRGLIRYAHLGQAGAPDLVKFDVTDGANHLVDQEFHIATGGLERDSPVPASHRVTLTKGGRVTLPAEQLSAGDTNSPDEKLLFSLTQAPRLGYLESWQHPGEPIATSTQLPLAGDKIVYAHTSSDELKMDSFECQVTNGHSTVYRTFEIFITDGDRKQPPLTIHALNLQKGESKLITPFELMVEDKDTPDELLLFAVAQTPIHGRILYNGSHPVTTFTKRDLNENLISYWHDGSETTEDSVSLTVTAGTHSDIHAPQVMRIHISSGDKRLPQMAINKGAHVLKPLSTGHMGCLITSKCLKAENSPQSLLKYKVTRAPAHGFIVNTGLGDESTLVFTQADVDEMRILYVLNKGSNATRDIFYFSIEDGGGNKLTNQPFNLSWAWVSMEKSYYIVDEDTAFLEVGLTRRGYLGEASSVSIVTKDETAKKDQDFKGKTQKPIYFSPGQTAATWRVRILPDNEYEASETFQILLSDPLMAALEFPEMATVEIADPGDESTVYIPEAEYRVEEAAGELLIPVRRAGDASRELTVVCSTHQGSATGTVPSSVSSFSDYVSRPKDRSSILHFDKDEVEQICRVLIIDDSLYEEEESFRVSLGLPEGGKLGPEFPTARVVILADGNDEPALRFGDAEYHVDGRAGSVGVRVQRTGADLSQATSVSVRSRRTEPRSAEAGVDYVGISRNLDFAPGVQVQILQVTILDAPGQAILEGPKRFELLLQKPVGAVLGEPDKTTVFIHDTLPDYKQRV</sequence>
<accession>A0A8J6DQT0</accession>
<dbReference type="Gene3D" id="2.60.40.2030">
    <property type="match status" value="3"/>
</dbReference>
<feature type="region of interest" description="Disordered" evidence="9">
    <location>
        <begin position="113"/>
        <end position="140"/>
    </location>
</feature>
<feature type="region of interest" description="Disordered" evidence="9">
    <location>
        <begin position="55"/>
        <end position="85"/>
    </location>
</feature>
<evidence type="ECO:0000313" key="12">
    <source>
        <dbReference type="Proteomes" id="UP000700334"/>
    </source>
</evidence>
<dbReference type="InterPro" id="IPR038081">
    <property type="entry name" value="CalX-like_sf"/>
</dbReference>
<dbReference type="InterPro" id="IPR045658">
    <property type="entry name" value="FRAS1-rel_N"/>
</dbReference>
<keyword evidence="6" id="KW-0130">Cell adhesion</keyword>
<evidence type="ECO:0000256" key="7">
    <source>
        <dbReference type="ARBA" id="ARBA00023180"/>
    </source>
</evidence>
<protein>
    <submittedName>
        <fullName evidence="11">FRAS1-related extracellular matrix protein 3</fullName>
    </submittedName>
</protein>
<dbReference type="Pfam" id="PF03160">
    <property type="entry name" value="Calx-beta"/>
    <property type="match status" value="3"/>
</dbReference>
<evidence type="ECO:0000256" key="5">
    <source>
        <dbReference type="ARBA" id="ARBA00022837"/>
    </source>
</evidence>
<feature type="repeat" description="CSPG" evidence="8">
    <location>
        <begin position="1588"/>
        <end position="1680"/>
    </location>
</feature>
<keyword evidence="7" id="KW-0325">Glycoprotein</keyword>
<dbReference type="GO" id="GO:0007155">
    <property type="term" value="P:cell adhesion"/>
    <property type="evidence" value="ECO:0007669"/>
    <property type="project" value="UniProtKB-KW"/>
</dbReference>
<keyword evidence="3" id="KW-0732">Signal</keyword>
<dbReference type="InterPro" id="IPR003644">
    <property type="entry name" value="Calx_beta"/>
</dbReference>
<gene>
    <name evidence="11" type="ORF">J0S82_014919</name>
</gene>
<feature type="region of interest" description="Disordered" evidence="9">
    <location>
        <begin position="752"/>
        <end position="773"/>
    </location>
</feature>
<dbReference type="Pfam" id="PF19309">
    <property type="entry name" value="Frem_N"/>
    <property type="match status" value="1"/>
</dbReference>
<dbReference type="InterPro" id="IPR051561">
    <property type="entry name" value="FRAS1_ECM"/>
</dbReference>
<feature type="repeat" description="CSPG" evidence="8">
    <location>
        <begin position="709"/>
        <end position="841"/>
    </location>
</feature>
<evidence type="ECO:0000313" key="11">
    <source>
        <dbReference type="EMBL" id="KAG8518377.1"/>
    </source>
</evidence>
<dbReference type="Pfam" id="PF16184">
    <property type="entry name" value="Cadherin_3"/>
    <property type="match status" value="11"/>
</dbReference>
<evidence type="ECO:0000256" key="6">
    <source>
        <dbReference type="ARBA" id="ARBA00022889"/>
    </source>
</evidence>
<keyword evidence="5" id="KW-0106">Calcium</keyword>
<name>A0A8J6DQT0_GALPY</name>
<evidence type="ECO:0000256" key="4">
    <source>
        <dbReference type="ARBA" id="ARBA00022737"/>
    </source>
</evidence>